<dbReference type="InterPro" id="IPR003399">
    <property type="entry name" value="Mce/MlaD"/>
</dbReference>
<evidence type="ECO:0000313" key="6">
    <source>
        <dbReference type="Proteomes" id="UP000467327"/>
    </source>
</evidence>
<proteinExistence type="predicted"/>
<protein>
    <submittedName>
        <fullName evidence="5">Virulence factor Mce</fullName>
    </submittedName>
</protein>
<feature type="domain" description="Mammalian cell entry C-terminal" evidence="4">
    <location>
        <begin position="120"/>
        <end position="289"/>
    </location>
</feature>
<keyword evidence="6" id="KW-1185">Reference proteome</keyword>
<keyword evidence="2" id="KW-0472">Membrane</keyword>
<organism evidence="5 6">
    <name type="scientific">Mycolicibacterium aichiense</name>
    <dbReference type="NCBI Taxonomy" id="1799"/>
    <lineage>
        <taxon>Bacteria</taxon>
        <taxon>Bacillati</taxon>
        <taxon>Actinomycetota</taxon>
        <taxon>Actinomycetes</taxon>
        <taxon>Mycobacteriales</taxon>
        <taxon>Mycobacteriaceae</taxon>
        <taxon>Mycolicibacterium</taxon>
    </lineage>
</organism>
<dbReference type="RefSeq" id="WP_115320373.1">
    <property type="nucleotide sequence ID" value="NZ_AP022561.1"/>
</dbReference>
<keyword evidence="2" id="KW-1133">Transmembrane helix</keyword>
<feature type="region of interest" description="Disordered" evidence="1">
    <location>
        <begin position="411"/>
        <end position="450"/>
    </location>
</feature>
<accession>A0AAD1HS97</accession>
<evidence type="ECO:0000259" key="4">
    <source>
        <dbReference type="Pfam" id="PF11887"/>
    </source>
</evidence>
<dbReference type="Pfam" id="PF02470">
    <property type="entry name" value="MlaD"/>
    <property type="match status" value="1"/>
</dbReference>
<feature type="compositionally biased region" description="Low complexity" evidence="1">
    <location>
        <begin position="435"/>
        <end position="450"/>
    </location>
</feature>
<evidence type="ECO:0000313" key="5">
    <source>
        <dbReference type="EMBL" id="BBX08346.1"/>
    </source>
</evidence>
<gene>
    <name evidence="5" type="ORF">MAIC_31490</name>
</gene>
<name>A0AAD1HS97_9MYCO</name>
<dbReference type="Proteomes" id="UP000467327">
    <property type="component" value="Chromosome"/>
</dbReference>
<evidence type="ECO:0000259" key="3">
    <source>
        <dbReference type="Pfam" id="PF02470"/>
    </source>
</evidence>
<evidence type="ECO:0000256" key="2">
    <source>
        <dbReference type="SAM" id="Phobius"/>
    </source>
</evidence>
<dbReference type="Pfam" id="PF11887">
    <property type="entry name" value="Mce4_CUP1"/>
    <property type="match status" value="1"/>
</dbReference>
<dbReference type="AlphaFoldDB" id="A0AAD1HS97"/>
<dbReference type="InterPro" id="IPR024516">
    <property type="entry name" value="Mce_C"/>
</dbReference>
<feature type="domain" description="Mce/MlaD" evidence="3">
    <location>
        <begin position="39"/>
        <end position="113"/>
    </location>
</feature>
<dbReference type="EMBL" id="AP022561">
    <property type="protein sequence ID" value="BBX08346.1"/>
    <property type="molecule type" value="Genomic_DNA"/>
</dbReference>
<keyword evidence="2" id="KW-0812">Transmembrane</keyword>
<dbReference type="PANTHER" id="PTHR33371">
    <property type="entry name" value="INTERMEMBRANE PHOSPHOLIPID TRANSPORT SYSTEM BINDING PROTEIN MLAD-RELATED"/>
    <property type="match status" value="1"/>
</dbReference>
<dbReference type="GO" id="GO:0005576">
    <property type="term" value="C:extracellular region"/>
    <property type="evidence" value="ECO:0007669"/>
    <property type="project" value="TreeGrafter"/>
</dbReference>
<dbReference type="InterPro" id="IPR052336">
    <property type="entry name" value="MlaD_Phospholipid_Transporter"/>
</dbReference>
<dbReference type="KEGG" id="maic:MAIC_31490"/>
<dbReference type="InterPro" id="IPR005693">
    <property type="entry name" value="Mce"/>
</dbReference>
<feature type="transmembrane region" description="Helical" evidence="2">
    <location>
        <begin position="6"/>
        <end position="29"/>
    </location>
</feature>
<dbReference type="NCBIfam" id="TIGR00996">
    <property type="entry name" value="Mtu_fam_mce"/>
    <property type="match status" value="1"/>
</dbReference>
<dbReference type="PANTHER" id="PTHR33371:SF16">
    <property type="entry name" value="MCE-FAMILY PROTEIN MCE3F"/>
    <property type="match status" value="1"/>
</dbReference>
<evidence type="ECO:0000256" key="1">
    <source>
        <dbReference type="SAM" id="MobiDB-lite"/>
    </source>
</evidence>
<sequence>MLTRLVRIQLVIFSIIAVAGLLLMTFLFIQVPTLLGIGKIRVTLELPSGGGLYRFSNVTYRGVQVGKVTDLRLTPGGAQATLSLDTSPRIPADLRAEVRSASAIGEQYVDLRPQRGSGPYLQDGSVITLQQTTIPQAVGPMLDRVSALVGSIPGDKIAVLLDESDTGLRGAGYDLSSLLDSSATVIDKIDGVRTETRSLVDDAVPLLDSQVATTDSLRVWARGLAEVTKTIAGDDDRIRALLDTGPAAADEVTRLLDQLEPTLPVLLANLSTLGQILVTYNSSLEQLLVLLPPAIASTQAFGLPTNNPTGLPVGEFAITLGDPPPCTVGFLPPSSWRSPADTTTIDTPDGLYCKLPQDSPLAVRGARNYPCVGKPGKRAPTVEMCDSDQPFVPTAVRQHAVGPYPLDPNLISQGVPPDSRVNPDDHIFGPPGSPAPGLAPSAFGSPASGRSPVQVIPYSPATGSYVTADGRRFVQSDLGASKAPTSWKDLLPC</sequence>
<reference evidence="5 6" key="1">
    <citation type="journal article" date="2019" name="Emerg. Microbes Infect.">
        <title>Comprehensive subspecies identification of 175 nontuberculous mycobacteria species based on 7547 genomic profiles.</title>
        <authorList>
            <person name="Matsumoto Y."/>
            <person name="Kinjo T."/>
            <person name="Motooka D."/>
            <person name="Nabeya D."/>
            <person name="Jung N."/>
            <person name="Uechi K."/>
            <person name="Horii T."/>
            <person name="Iida T."/>
            <person name="Fujita J."/>
            <person name="Nakamura S."/>
        </authorList>
    </citation>
    <scope>NUCLEOTIDE SEQUENCE [LARGE SCALE GENOMIC DNA]</scope>
    <source>
        <strain evidence="5 6">JCM 6376</strain>
    </source>
</reference>